<proteinExistence type="predicted"/>
<evidence type="ECO:0000313" key="1">
    <source>
        <dbReference type="EMBL" id="PRP80585.1"/>
    </source>
</evidence>
<gene>
    <name evidence="1" type="ORF">PROFUN_12347</name>
</gene>
<evidence type="ECO:0000313" key="2">
    <source>
        <dbReference type="Proteomes" id="UP000241769"/>
    </source>
</evidence>
<accession>A0A2P6N9F9</accession>
<dbReference type="EMBL" id="MDYQ01000144">
    <property type="protein sequence ID" value="PRP80585.1"/>
    <property type="molecule type" value="Genomic_DNA"/>
</dbReference>
<organism evidence="1 2">
    <name type="scientific">Planoprotostelium fungivorum</name>
    <dbReference type="NCBI Taxonomy" id="1890364"/>
    <lineage>
        <taxon>Eukaryota</taxon>
        <taxon>Amoebozoa</taxon>
        <taxon>Evosea</taxon>
        <taxon>Variosea</taxon>
        <taxon>Cavosteliida</taxon>
        <taxon>Cavosteliaceae</taxon>
        <taxon>Planoprotostelium</taxon>
    </lineage>
</organism>
<sequence length="219" mass="22479">MMSCSILPLSAYAAHEVKPQLRADLIPVSTNISETTISPFVLKKNMKSNLVVALLLITCTPAATATSLDYCYNTATIGSVKVVVTNNVANQTNYEKTGCTGAITSTGVASLVGQCNNGKFAQIGTSFNPLPSTNDTAEHTYLKGTCDGAIVSTLIQYGAGCNSLAACTTNNNTGTLSSTKIVCGNNAVFPDNSGTSSGEGAALLVGYLVLATALFVSTV</sequence>
<dbReference type="Proteomes" id="UP000241769">
    <property type="component" value="Unassembled WGS sequence"/>
</dbReference>
<comment type="caution">
    <text evidence="1">The sequence shown here is derived from an EMBL/GenBank/DDBJ whole genome shotgun (WGS) entry which is preliminary data.</text>
</comment>
<name>A0A2P6N9F9_9EUKA</name>
<keyword evidence="2" id="KW-1185">Reference proteome</keyword>
<protein>
    <submittedName>
        <fullName evidence="1">Uncharacterized protein</fullName>
    </submittedName>
</protein>
<dbReference type="AlphaFoldDB" id="A0A2P6N9F9"/>
<dbReference type="InParanoid" id="A0A2P6N9F9"/>
<reference evidence="1 2" key="1">
    <citation type="journal article" date="2018" name="Genome Biol. Evol.">
        <title>Multiple Roots of Fruiting Body Formation in Amoebozoa.</title>
        <authorList>
            <person name="Hillmann F."/>
            <person name="Forbes G."/>
            <person name="Novohradska S."/>
            <person name="Ferling I."/>
            <person name="Riege K."/>
            <person name="Groth M."/>
            <person name="Westermann M."/>
            <person name="Marz M."/>
            <person name="Spaller T."/>
            <person name="Winckler T."/>
            <person name="Schaap P."/>
            <person name="Glockner G."/>
        </authorList>
    </citation>
    <scope>NUCLEOTIDE SEQUENCE [LARGE SCALE GENOMIC DNA]</scope>
    <source>
        <strain evidence="1 2">Jena</strain>
    </source>
</reference>